<feature type="region of interest" description="Disordered" evidence="3">
    <location>
        <begin position="330"/>
        <end position="353"/>
    </location>
</feature>
<feature type="compositionally biased region" description="Acidic residues" evidence="3">
    <location>
        <begin position="380"/>
        <end position="391"/>
    </location>
</feature>
<feature type="compositionally biased region" description="Low complexity" evidence="3">
    <location>
        <begin position="965"/>
        <end position="994"/>
    </location>
</feature>
<sequence>MEPGLSWSNMSTSGSSSDGETESTCSDDSDEADKMEEALLGDSSIALPQALCESTDIFNKFLSPELWHSLSDAQRNHLKTFLPQFPENDEAEKEATCQRLFNRENFKFGSPLVDFHKKLQAGYFRPDISQIRALLKKAHRRQYKQQQRRYHFRLLKSILVSRHKLLESASKGGAGVVTRPDKTSFVATRPSAVQQRVKRRYFQELNAVREEVGETGPSSEDENYPDGPPIGLNKKQRRQLAYLEQSLSPDLKPVTSTLSSKPNGLDLEQRVTPSHNPYDISDDAYREMLIRHKKRRVAGEDHPDLHTRGITLGDIISRCQLNRRPFQIKPERDQYHHHHHHTSSKPTVSTTVRKPKVKVKVETAMASVGTEDMDGFQSSDTDDGIADDEGEGEKVDVEGDGDVPLPLPPHTTAARKGSPSTPSPTPTLSCSPRSMAGKLLGGSGVMPTAVNTSAAASSVMLTTRRIVKLEPTDDSAPPPPAPPPPPPPTVHLPPPPAPLPPPLPPPVQPAPVAATPLVVASAVATPPALAPPTSAATVQTTQQAKAVVASVKGKTASSSPISVARVLHQPTPAIISIPQTTQIQGQIRTPATLSDLDGIDMMDLPVDLDDTEITIEDYKPNLELMQETHASFFSLLRDIICSTSDHRMSLAQLEERVRAWTESPISPLNEWYSLCISDPHTWITSSLAFLAGEYTEWQPDDFVPYLEYKSALKVYQWIGAGRDTDAHLTALCRVWLERREQMVARRGGGGAGAAARGTEEEEDEEKVLTTERERLLAATPPPPRCPTDWIVTPSTHQEREEFRAQERQRYENPHKAFTFRQHGYESVVGPVKGMYCATSQPPGPLKARGHSLLSACRPNYVTILALVRDATARLPNGQGTRSDICTLLRDSQYLATLAPDSDLNSVVSGALDRLHYEQDPCVKYEPKRKIWIYLHRNRTEDEFEKMHQIQQKSGKPKSTRKAARAKSAAAAAANAASQSKSTDQSTATTAAASSGGAGGGKSKSKSAASKAAAAAAQQQQQQQQKQQVMQLQLQDHAPVSATVAAVAGMPMQVTVATSESTVLPILASTASIATAVNTITTSSGGVGSTTTEGIHMTQGNKPVISQRVTSTAAPKSLITAHTLAAAAAKAANQKPVTTVSTNQKAAATATANQKAAATATAHQKATATASANQKQAMATAANQKLAMASAANQKQAMASAAIQKQAMAAVANQKAAATAAANQKAGEAGGETVAIPSGGKKIIRNRQTAKAKQGKQAGVSNVRRVPDNMQSASNSAVTGVRRIMDGPMSKTSGAAGVPAVVSAVAAASPAAAAPASSVVGTVRRVATPEQMAGKLQTQSTTRGIKTLKPGKDATSLLDPQAALNKLAMASGSIVSTQGLQSITKTITTPAKSLVKVITTQAGGPVTAHMTQQQMLLLKQQLLNEQKQQQVQQQLQLQQQAQQQQQPAQQQLIVMKQASADQGSAGGGSTGQTQMIVINQQQMLDQNQLTPKQQKHLQQIIVKQQLEQANISLQQQQQLQQFKKQFQLAKQQQLLGEQQKAGKPQQQMIVLKQQQQVQQQAVQQQAGQSPQQTATEQQQQQQQQQQQKTVRPMIFVKQQQIVGTADSPQQITQQQFRQITQQQLQQMILVKQKQQQQQQQAQQSQQQQQMQQQQMVLVKHQLEQTKIQTAGGQQVKVSSAQPLTLSQLQQLQQQQQQQGQQQTQRIIATPNVLAQSRVVTSGGQTMVTAANSSLLKQAVAGGGAGGGGGGGGTPMVAKVVTNAQGQSVLAMESLIAHQKGSAGTALRVAATKPGLPAQYTVVSVAAATGQPRVLQAVAATSQPQQSTAAVAVSAAAGAVVSSSTAGVATSGNGGGAAKAVAALQQQQQQTAAGGAASGGGGGIRMSGLNLTHIGGKPVLLASKPQSLQAQNVILASQAGTSGQTVLLAPQGLRGSAQTTAGTLTVLQQGPQQILLPPGFQGGTLNIKTLQGLKVIPLAQTTASTEAGAGRQQVFARIIGPASSIRPTIANVANIVQQDASASGPPAQQPQQSPSLD</sequence>
<name>A0A482XPS2_LAOST</name>
<dbReference type="InterPro" id="IPR024867">
    <property type="entry name" value="NFRKB"/>
</dbReference>
<gene>
    <name evidence="5" type="ORF">LSTR_LSTR006030</name>
</gene>
<feature type="region of interest" description="Disordered" evidence="3">
    <location>
        <begin position="1"/>
        <end position="36"/>
    </location>
</feature>
<dbReference type="InterPro" id="IPR057748">
    <property type="entry name" value="NFRKB_WH_2"/>
</dbReference>
<feature type="compositionally biased region" description="Basic residues" evidence="3">
    <location>
        <begin position="954"/>
        <end position="964"/>
    </location>
</feature>
<evidence type="ECO:0000313" key="6">
    <source>
        <dbReference type="Proteomes" id="UP000291343"/>
    </source>
</evidence>
<feature type="region of interest" description="Disordered" evidence="3">
    <location>
        <begin position="367"/>
        <end position="442"/>
    </location>
</feature>
<dbReference type="InterPro" id="IPR025220">
    <property type="entry name" value="NFRKB_WH_1"/>
</dbReference>
<accession>A0A482XPS2</accession>
<dbReference type="InterPro" id="IPR038106">
    <property type="entry name" value="NFRKB_winged_sf"/>
</dbReference>
<feature type="compositionally biased region" description="Low complexity" evidence="3">
    <location>
        <begin position="1"/>
        <end position="18"/>
    </location>
</feature>
<feature type="region of interest" description="Disordered" evidence="3">
    <location>
        <begin position="746"/>
        <end position="766"/>
    </location>
</feature>
<feature type="region of interest" description="Disordered" evidence="3">
    <location>
        <begin position="1245"/>
        <end position="1276"/>
    </location>
</feature>
<dbReference type="InterPro" id="IPR044867">
    <property type="entry name" value="DEUBAD_dom"/>
</dbReference>
<dbReference type="GO" id="GO:0031011">
    <property type="term" value="C:Ino80 complex"/>
    <property type="evidence" value="ECO:0007669"/>
    <property type="project" value="InterPro"/>
</dbReference>
<feature type="region of interest" description="Disordered" evidence="3">
    <location>
        <begin position="944"/>
        <end position="1018"/>
    </location>
</feature>
<dbReference type="PANTHER" id="PTHR13052:SF3">
    <property type="entry name" value="NUCLEAR FACTOR RELATED TO KAPPA-B-BINDING PROTEIN"/>
    <property type="match status" value="1"/>
</dbReference>
<dbReference type="GO" id="GO:0002020">
    <property type="term" value="F:protease binding"/>
    <property type="evidence" value="ECO:0007669"/>
    <property type="project" value="TreeGrafter"/>
</dbReference>
<feature type="region of interest" description="Disordered" evidence="3">
    <location>
        <begin position="210"/>
        <end position="238"/>
    </location>
</feature>
<keyword evidence="2" id="KW-0539">Nucleus</keyword>
<dbReference type="Pfam" id="PF14465">
    <property type="entry name" value="WHD_1st_NFRKB"/>
    <property type="match status" value="1"/>
</dbReference>
<dbReference type="OrthoDB" id="70874at2759"/>
<feature type="region of interest" description="Disordered" evidence="3">
    <location>
        <begin position="470"/>
        <end position="504"/>
    </location>
</feature>
<dbReference type="Gene3D" id="1.10.10.2430">
    <property type="entry name" value="NFRKB winged helix-like domain"/>
    <property type="match status" value="1"/>
</dbReference>
<protein>
    <recommendedName>
        <fullName evidence="4">DEUBAD domain-containing protein</fullName>
    </recommendedName>
</protein>
<evidence type="ECO:0000256" key="3">
    <source>
        <dbReference type="SAM" id="MobiDB-lite"/>
    </source>
</evidence>
<feature type="compositionally biased region" description="Low complexity" evidence="3">
    <location>
        <begin position="1005"/>
        <end position="1018"/>
    </location>
</feature>
<proteinExistence type="predicted"/>
<keyword evidence="6" id="KW-1185">Reference proteome</keyword>
<comment type="subcellular location">
    <subcellularLocation>
        <location evidence="1">Nucleus</location>
    </subcellularLocation>
</comment>
<dbReference type="STRING" id="195883.A0A482XPS2"/>
<dbReference type="Pfam" id="PF25793">
    <property type="entry name" value="WHD_2nd_NFRKB"/>
    <property type="match status" value="1"/>
</dbReference>
<dbReference type="CDD" id="cd21865">
    <property type="entry name" value="DEUBAD_NFRKB"/>
    <property type="match status" value="1"/>
</dbReference>
<feature type="compositionally biased region" description="Pro residues" evidence="3">
    <location>
        <begin position="476"/>
        <end position="504"/>
    </location>
</feature>
<comment type="caution">
    <text evidence="5">The sequence shown here is derived from an EMBL/GenBank/DDBJ whole genome shotgun (WGS) entry which is preliminary data.</text>
</comment>
<dbReference type="PANTHER" id="PTHR13052">
    <property type="entry name" value="NFRKB-RELATED"/>
    <property type="match status" value="1"/>
</dbReference>
<reference evidence="5 6" key="1">
    <citation type="journal article" date="2017" name="Gigascience">
        <title>Genome sequence of the small brown planthopper, Laodelphax striatellus.</title>
        <authorList>
            <person name="Zhu J."/>
            <person name="Jiang F."/>
            <person name="Wang X."/>
            <person name="Yang P."/>
            <person name="Bao Y."/>
            <person name="Zhao W."/>
            <person name="Wang W."/>
            <person name="Lu H."/>
            <person name="Wang Q."/>
            <person name="Cui N."/>
            <person name="Li J."/>
            <person name="Chen X."/>
            <person name="Luo L."/>
            <person name="Yu J."/>
            <person name="Kang L."/>
            <person name="Cui F."/>
        </authorList>
    </citation>
    <scope>NUCLEOTIDE SEQUENCE [LARGE SCALE GENOMIC DNA]</scope>
    <source>
        <strain evidence="5">Lst14</strain>
    </source>
</reference>
<dbReference type="PROSITE" id="PS51916">
    <property type="entry name" value="DEUBAD"/>
    <property type="match status" value="1"/>
</dbReference>
<evidence type="ECO:0000256" key="1">
    <source>
        <dbReference type="ARBA" id="ARBA00004123"/>
    </source>
</evidence>
<evidence type="ECO:0000313" key="5">
    <source>
        <dbReference type="EMBL" id="RZF47766.1"/>
    </source>
</evidence>
<dbReference type="EMBL" id="QKKF02003370">
    <property type="protein sequence ID" value="RZF47766.1"/>
    <property type="molecule type" value="Genomic_DNA"/>
</dbReference>
<feature type="domain" description="DEUBAD" evidence="4">
    <location>
        <begin position="48"/>
        <end position="164"/>
    </location>
</feature>
<feature type="region of interest" description="Disordered" evidence="3">
    <location>
        <begin position="251"/>
        <end position="280"/>
    </location>
</feature>
<organism evidence="5 6">
    <name type="scientific">Laodelphax striatellus</name>
    <name type="common">Small brown planthopper</name>
    <name type="synonym">Delphax striatella</name>
    <dbReference type="NCBI Taxonomy" id="195883"/>
    <lineage>
        <taxon>Eukaryota</taxon>
        <taxon>Metazoa</taxon>
        <taxon>Ecdysozoa</taxon>
        <taxon>Arthropoda</taxon>
        <taxon>Hexapoda</taxon>
        <taxon>Insecta</taxon>
        <taxon>Pterygota</taxon>
        <taxon>Neoptera</taxon>
        <taxon>Paraneoptera</taxon>
        <taxon>Hemiptera</taxon>
        <taxon>Auchenorrhyncha</taxon>
        <taxon>Fulgoroidea</taxon>
        <taxon>Delphacidae</taxon>
        <taxon>Criomorphinae</taxon>
        <taxon>Laodelphax</taxon>
    </lineage>
</organism>
<dbReference type="SMR" id="A0A482XPS2"/>
<feature type="compositionally biased region" description="Acidic residues" evidence="3">
    <location>
        <begin position="19"/>
        <end position="34"/>
    </location>
</feature>
<dbReference type="Proteomes" id="UP000291343">
    <property type="component" value="Unassembled WGS sequence"/>
</dbReference>
<evidence type="ECO:0000256" key="2">
    <source>
        <dbReference type="ARBA" id="ARBA00023242"/>
    </source>
</evidence>
<dbReference type="InParanoid" id="A0A482XPS2"/>
<evidence type="ECO:0000259" key="4">
    <source>
        <dbReference type="PROSITE" id="PS51916"/>
    </source>
</evidence>